<dbReference type="Gene3D" id="2.60.40.150">
    <property type="entry name" value="C2 domain"/>
    <property type="match status" value="1"/>
</dbReference>
<dbReference type="SUPFAM" id="SSF49562">
    <property type="entry name" value="C2 domain (Calcium/lipid-binding domain, CaLB)"/>
    <property type="match status" value="1"/>
</dbReference>
<dbReference type="Ensembl" id="ENSPTXT00000008051.1">
    <property type="protein sequence ID" value="ENSPTXP00000007779.1"/>
    <property type="gene ID" value="ENSPTXG00000005643.1"/>
</dbReference>
<dbReference type="Pfam" id="PF17661">
    <property type="entry name" value="DUF5523"/>
    <property type="match status" value="1"/>
</dbReference>
<accession>A0A670Y783</accession>
<dbReference type="SMART" id="SM00239">
    <property type="entry name" value="C2"/>
    <property type="match status" value="1"/>
</dbReference>
<dbReference type="InterPro" id="IPR052434">
    <property type="entry name" value="Tectonic-like_complex_comp"/>
</dbReference>
<evidence type="ECO:0000313" key="4">
    <source>
        <dbReference type="Ensembl" id="ENSPTXP00000007779.1"/>
    </source>
</evidence>
<dbReference type="InterPro" id="IPR000008">
    <property type="entry name" value="C2_dom"/>
</dbReference>
<protein>
    <submittedName>
        <fullName evidence="4">Coiled-coil and C2 domain containing 2A</fullName>
    </submittedName>
</protein>
<feature type="region of interest" description="Disordered" evidence="2">
    <location>
        <begin position="352"/>
        <end position="379"/>
    </location>
</feature>
<proteinExistence type="predicted"/>
<dbReference type="PANTHER" id="PTHR20837:SF7">
    <property type="entry name" value="COILED-COIL AND C2 DOMAIN-CONTAINING PROTEIN 2A"/>
    <property type="match status" value="1"/>
</dbReference>
<evidence type="ECO:0000256" key="1">
    <source>
        <dbReference type="SAM" id="Coils"/>
    </source>
</evidence>
<feature type="coiled-coil region" evidence="1">
    <location>
        <begin position="310"/>
        <end position="344"/>
    </location>
</feature>
<dbReference type="Proteomes" id="UP000472273">
    <property type="component" value="Unplaced"/>
</dbReference>
<dbReference type="GO" id="GO:0035869">
    <property type="term" value="C:ciliary transition zone"/>
    <property type="evidence" value="ECO:0007669"/>
    <property type="project" value="TreeGrafter"/>
</dbReference>
<feature type="domain" description="C2" evidence="3">
    <location>
        <begin position="788"/>
        <end position="949"/>
    </location>
</feature>
<dbReference type="InterPro" id="IPR041510">
    <property type="entry name" value="DUF5523"/>
</dbReference>
<dbReference type="InterPro" id="IPR028928">
    <property type="entry name" value="CC2D2AN-C2"/>
</dbReference>
<organism evidence="4 5">
    <name type="scientific">Pseudonaja textilis</name>
    <name type="common">Eastern brown snake</name>
    <dbReference type="NCBI Taxonomy" id="8673"/>
    <lineage>
        <taxon>Eukaryota</taxon>
        <taxon>Metazoa</taxon>
        <taxon>Chordata</taxon>
        <taxon>Craniata</taxon>
        <taxon>Vertebrata</taxon>
        <taxon>Euteleostomi</taxon>
        <taxon>Lepidosauria</taxon>
        <taxon>Squamata</taxon>
        <taxon>Bifurcata</taxon>
        <taxon>Unidentata</taxon>
        <taxon>Episquamata</taxon>
        <taxon>Toxicofera</taxon>
        <taxon>Serpentes</taxon>
        <taxon>Colubroidea</taxon>
        <taxon>Elapidae</taxon>
        <taxon>Hydrophiinae</taxon>
        <taxon>Pseudonaja</taxon>
    </lineage>
</organism>
<keyword evidence="1" id="KW-0175">Coiled coil</keyword>
<dbReference type="Pfam" id="PF24652">
    <property type="entry name" value="CEP76_C"/>
    <property type="match status" value="1"/>
</dbReference>
<dbReference type="GO" id="GO:1904491">
    <property type="term" value="P:protein localization to ciliary transition zone"/>
    <property type="evidence" value="ECO:0007669"/>
    <property type="project" value="TreeGrafter"/>
</dbReference>
<reference evidence="4" key="1">
    <citation type="submission" date="2025-08" db="UniProtKB">
        <authorList>
            <consortium name="Ensembl"/>
        </authorList>
    </citation>
    <scope>IDENTIFICATION</scope>
</reference>
<dbReference type="InterPro" id="IPR056288">
    <property type="entry name" value="CEP76_C"/>
</dbReference>
<evidence type="ECO:0000256" key="2">
    <source>
        <dbReference type="SAM" id="MobiDB-lite"/>
    </source>
</evidence>
<feature type="compositionally biased region" description="Acidic residues" evidence="2">
    <location>
        <begin position="358"/>
        <end position="367"/>
    </location>
</feature>
<evidence type="ECO:0000313" key="5">
    <source>
        <dbReference type="Proteomes" id="UP000472273"/>
    </source>
</evidence>
<dbReference type="InterPro" id="IPR035892">
    <property type="entry name" value="C2_domain_sf"/>
</dbReference>
<dbReference type="Pfam" id="PF15625">
    <property type="entry name" value="CC2D2AN-C2"/>
    <property type="match status" value="1"/>
</dbReference>
<dbReference type="GO" id="GO:1905515">
    <property type="term" value="P:non-motile cilium assembly"/>
    <property type="evidence" value="ECO:0007669"/>
    <property type="project" value="TreeGrafter"/>
</dbReference>
<dbReference type="PANTHER" id="PTHR20837">
    <property type="entry name" value="CENTROSOMAL PROTEIN-RELATED"/>
    <property type="match status" value="1"/>
</dbReference>
<keyword evidence="5" id="KW-1185">Reference proteome</keyword>
<dbReference type="Pfam" id="PF24656">
    <property type="entry name" value="CEPT76_peptidase"/>
    <property type="match status" value="1"/>
</dbReference>
<sequence>MDEEEHLFHDKGNDGIFIIEQTPRDFLEIRPAEYESYSGRVQKEKDTLFIPSTLRVPPSLKMPENMQPRFLEDEGFYTGERPVVSLSNQNIMENRILKQEQWFGDDGQILALPNPIKQPLTRSPLFLTKGNQESDLVIFYKKALKMRLANQYIVGNDDPQSCFQLDIDISGLIFTHHPCFSREHILAAKLAQLFDQYLFRKQRNLTKLLTDKLRALRNALQNILDTAESGIPNLVVQQSITEYKLEISRKTRRLRDNEQEKDRALLKAMIKVWKEIKSLRDFQKFTNTPLKLFMRKKEVDLKLDEKAYEAEIQAETAELLEESIEEYEKKMNEYKTELRAWKSWKKAQKQKKKSSQILEDEESEQMEEPLKPLPPPPVDQQQVELQVRRRAAENRRQPGEPILIPELSLVGTITPNEACPRAEVARREDVKRRSLFLKVLFNSKEVSRTVSRQMSSDFRIHFGQIFNVQIFNWPESLKLQLYETIGLGSANLLMEIFVPIPETTVLTGAAPVEEIEFSSDQCVTLEHEGVGSGVPFSFEADGSNNMILMTSGKVSCSVSWAVGANGAPLAPPVLQKIGFNSTRDAIASIGASGLTDMKKLAKWVTETKLDPNDPSNTALMQFLKVTPCGDSSISDFFRLEQLQKEFNFVFDEEFNMSKRFWLLELRMKKVAEFQNYKFVPILEREISEKILQDYEKRLQKKDDIDTKDYLDARRAIVEKYMEKVRESLSNRFLIAKHHFVHSDLVNEDEITTVGVSLFKLAEAKRPLKPRRKERKKVMAQNLSDGDVKLLVNVVRAFELPVRKCAGSQLQQPSKSSWAFNEMFVASAAAHSSNHSMDWTFSQVSVRPFVEVSFQRTVCRTTTAEGSNPNWSEELELPFRSPNGDYSNSSLQSVKDDIFINVFDEVLHDILEDDREREIGGVHTCMEKRWLGLIRIPFTTVYFQGRIDGTFKIETPPILLGYSKGKNVGIDRKYDSMQQLSDGSYLSLFITIEPQLIPGESVQERFDTQEDEKLLQAAERFKAECALKFPGRQCLTTVIDISGKTLFVTRFIRALNPPEELLQVHPDSPQQTSELIARYVALIPFLPNKVFAGMCDLWSTSDQFLDLLAGNEEEHAVLLCNYFLALGKKAWLLIGAAVPEGSTAYVLTWEQNQYVIWNPSHGHFYGQYDAFCPLKRVGCLISADNVWFNIQQDDSPPRINFDVNKTKYWKPFFSRSLPFSGLSSVQPEELFYQNADKSVALHLQNRLEKILKEKIMEWRPNHLTRWNRYCTSALRQFLPLLEKHRGKEAEDDHQAELQKQLGDYRVSGFPIHLPFSDVASIVEAVYSTGVHKTEIPNTEFALAVYVHAYPKHILSVWIYVAALVCNR</sequence>
<dbReference type="GeneTree" id="ENSGT00940000155482"/>
<reference evidence="4" key="2">
    <citation type="submission" date="2025-09" db="UniProtKB">
        <authorList>
            <consortium name="Ensembl"/>
        </authorList>
    </citation>
    <scope>IDENTIFICATION</scope>
</reference>
<gene>
    <name evidence="4" type="primary">CC2D2A</name>
</gene>
<dbReference type="InterPro" id="IPR056290">
    <property type="entry name" value="CEPT76/DRC7_peptidase-like_dom"/>
</dbReference>
<evidence type="ECO:0000259" key="3">
    <source>
        <dbReference type="SMART" id="SM00239"/>
    </source>
</evidence>
<name>A0A670Y783_PSETE</name>